<evidence type="ECO:0000313" key="2">
    <source>
        <dbReference type="Proteomes" id="UP000507222"/>
    </source>
</evidence>
<gene>
    <name evidence="1" type="ORF">CURHAP_LOCUS19272</name>
</gene>
<evidence type="ECO:0000313" key="1">
    <source>
        <dbReference type="EMBL" id="CAB4272569.1"/>
    </source>
</evidence>
<reference evidence="1 2" key="1">
    <citation type="submission" date="2020-05" db="EMBL/GenBank/DDBJ databases">
        <authorList>
            <person name="Campoy J."/>
            <person name="Schneeberger K."/>
            <person name="Spophaly S."/>
        </authorList>
    </citation>
    <scope>NUCLEOTIDE SEQUENCE [LARGE SCALE GENOMIC DNA]</scope>
    <source>
        <strain evidence="1">PruArmRojPasFocal</strain>
    </source>
</reference>
<protein>
    <submittedName>
        <fullName evidence="1">Uncharacterized protein</fullName>
    </submittedName>
</protein>
<organism evidence="1 2">
    <name type="scientific">Prunus armeniaca</name>
    <name type="common">Apricot</name>
    <name type="synonym">Armeniaca vulgaris</name>
    <dbReference type="NCBI Taxonomy" id="36596"/>
    <lineage>
        <taxon>Eukaryota</taxon>
        <taxon>Viridiplantae</taxon>
        <taxon>Streptophyta</taxon>
        <taxon>Embryophyta</taxon>
        <taxon>Tracheophyta</taxon>
        <taxon>Spermatophyta</taxon>
        <taxon>Magnoliopsida</taxon>
        <taxon>eudicotyledons</taxon>
        <taxon>Gunneridae</taxon>
        <taxon>Pentapetalae</taxon>
        <taxon>rosids</taxon>
        <taxon>fabids</taxon>
        <taxon>Rosales</taxon>
        <taxon>Rosaceae</taxon>
        <taxon>Amygdaloideae</taxon>
        <taxon>Amygdaleae</taxon>
        <taxon>Prunus</taxon>
    </lineage>
</organism>
<dbReference type="AlphaFoldDB" id="A0A6J5U8N2"/>
<dbReference type="EMBL" id="CAEKDK010000003">
    <property type="protein sequence ID" value="CAB4272569.1"/>
    <property type="molecule type" value="Genomic_DNA"/>
</dbReference>
<sequence length="52" mass="5615">MLGILASRLHEFGSNFCPQLQGGEPESPMAAFPTHRSGFARCEGCEDAAFRS</sequence>
<proteinExistence type="predicted"/>
<name>A0A6J5U8N2_PRUAR</name>
<accession>A0A6J5U8N2</accession>
<dbReference type="Proteomes" id="UP000507222">
    <property type="component" value="Unassembled WGS sequence"/>
</dbReference>